<name>A0A8J8SW88_HALGN</name>
<organism evidence="1 2">
    <name type="scientific">Halteria grandinella</name>
    <dbReference type="NCBI Taxonomy" id="5974"/>
    <lineage>
        <taxon>Eukaryota</taxon>
        <taxon>Sar</taxon>
        <taxon>Alveolata</taxon>
        <taxon>Ciliophora</taxon>
        <taxon>Intramacronucleata</taxon>
        <taxon>Spirotrichea</taxon>
        <taxon>Stichotrichia</taxon>
        <taxon>Sporadotrichida</taxon>
        <taxon>Halteriidae</taxon>
        <taxon>Halteria</taxon>
    </lineage>
</organism>
<evidence type="ECO:0000313" key="1">
    <source>
        <dbReference type="EMBL" id="TNV72606.1"/>
    </source>
</evidence>
<proteinExistence type="predicted"/>
<comment type="caution">
    <text evidence="1">The sequence shown here is derived from an EMBL/GenBank/DDBJ whole genome shotgun (WGS) entry which is preliminary data.</text>
</comment>
<gene>
    <name evidence="1" type="ORF">FGO68_gene5405</name>
</gene>
<sequence>MKQYCGGNGKFEQGKFQRKVKQELEEGTLVSDIYYQPQLQQVVAEFSENQSVQAAVRSLSGIKTATGAIVSRNLILNYSQLEIEPYCSKPVHFPQIEIIQAKSSQQNNSNMKDHLLDQEEDDEDQMMLLSDTEIIQHQAPVTSASQTRPNITQSQSQALIQSQIAQQLPQNSDYIYLSISGFGKTSQLKSNYRIHPYLEVAHL</sequence>
<evidence type="ECO:0000313" key="2">
    <source>
        <dbReference type="Proteomes" id="UP000785679"/>
    </source>
</evidence>
<dbReference type="AlphaFoldDB" id="A0A8J8SW88"/>
<accession>A0A8J8SW88</accession>
<reference evidence="1" key="1">
    <citation type="submission" date="2019-06" db="EMBL/GenBank/DDBJ databases">
        <authorList>
            <person name="Zheng W."/>
        </authorList>
    </citation>
    <scope>NUCLEOTIDE SEQUENCE</scope>
    <source>
        <strain evidence="1">QDHG01</strain>
    </source>
</reference>
<dbReference type="EMBL" id="RRYP01021649">
    <property type="protein sequence ID" value="TNV72606.1"/>
    <property type="molecule type" value="Genomic_DNA"/>
</dbReference>
<keyword evidence="2" id="KW-1185">Reference proteome</keyword>
<dbReference type="Proteomes" id="UP000785679">
    <property type="component" value="Unassembled WGS sequence"/>
</dbReference>
<protein>
    <submittedName>
        <fullName evidence="1">Uncharacterized protein</fullName>
    </submittedName>
</protein>